<comment type="similarity">
    <text evidence="2 9">Belongs to the glycosyl hydrolase 28 family.</text>
</comment>
<comment type="subcellular location">
    <subcellularLocation>
        <location evidence="1">Secreted</location>
        <location evidence="1">Cell wall</location>
    </subcellularLocation>
</comment>
<evidence type="ECO:0000256" key="2">
    <source>
        <dbReference type="ARBA" id="ARBA00008834"/>
    </source>
</evidence>
<feature type="transmembrane region" description="Helical" evidence="10">
    <location>
        <begin position="12"/>
        <end position="33"/>
    </location>
</feature>
<keyword evidence="7" id="KW-0961">Cell wall biogenesis/degradation</keyword>
<dbReference type="InterPro" id="IPR012334">
    <property type="entry name" value="Pectin_lyas_fold"/>
</dbReference>
<keyword evidence="6 9" id="KW-0326">Glycosidase</keyword>
<sequence length="369" mass="40005">METNQKYELVNNVVVLYSQLLFMMMMISSFQYLSDAAGYNSNNNINFKVNVISYGAKADGKTDSTKAFLRAWGAACGSATAATVYVPRGRFLIKAAMFRGPCRNRMTVQIDGTLVAPSNHWDLGNSGYWILFIKLNRLAVNGGTIDANGSAFWACRRSRKNNCPQTHLVINSCNNVLVRNVKLIAPDQSPNTDGIHVQGSNAVTITGATLRTGDDCVSIGPATNNLLITNIKCGPGHGVSIGSLGKEENEKGVENVTVTNSEFTGSDNGVRIKSWARPSNGFVRNILFQNLLMNNVRNPIIIDQNYCPTNRGCPRQAVTFDCSASNPCRKIKLQDIKLTYIKNNKATATSSCKNVAGTSSGILIPSSCL</sequence>
<dbReference type="AlphaFoldDB" id="A0AA88CXZ8"/>
<dbReference type="SUPFAM" id="SSF51126">
    <property type="entry name" value="Pectin lyase-like"/>
    <property type="match status" value="1"/>
</dbReference>
<gene>
    <name evidence="11" type="ORF">TIFTF001_005775</name>
</gene>
<evidence type="ECO:0008006" key="13">
    <source>
        <dbReference type="Google" id="ProtNLM"/>
    </source>
</evidence>
<keyword evidence="10" id="KW-0812">Transmembrane</keyword>
<evidence type="ECO:0000256" key="1">
    <source>
        <dbReference type="ARBA" id="ARBA00004191"/>
    </source>
</evidence>
<dbReference type="PROSITE" id="PS00502">
    <property type="entry name" value="POLYGALACTURONASE"/>
    <property type="match status" value="1"/>
</dbReference>
<reference evidence="11" key="1">
    <citation type="submission" date="2023-07" db="EMBL/GenBank/DDBJ databases">
        <title>draft genome sequence of fig (Ficus carica).</title>
        <authorList>
            <person name="Takahashi T."/>
            <person name="Nishimura K."/>
        </authorList>
    </citation>
    <scope>NUCLEOTIDE SEQUENCE</scope>
</reference>
<evidence type="ECO:0000256" key="4">
    <source>
        <dbReference type="ARBA" id="ARBA00022525"/>
    </source>
</evidence>
<dbReference type="Gene3D" id="2.160.20.10">
    <property type="entry name" value="Single-stranded right-handed beta-helix, Pectin lyase-like"/>
    <property type="match status" value="1"/>
</dbReference>
<keyword evidence="5 9" id="KW-0378">Hydrolase</keyword>
<evidence type="ECO:0000256" key="6">
    <source>
        <dbReference type="ARBA" id="ARBA00023295"/>
    </source>
</evidence>
<evidence type="ECO:0000256" key="10">
    <source>
        <dbReference type="SAM" id="Phobius"/>
    </source>
</evidence>
<evidence type="ECO:0000256" key="7">
    <source>
        <dbReference type="ARBA" id="ARBA00023316"/>
    </source>
</evidence>
<keyword evidence="3" id="KW-0134">Cell wall</keyword>
<dbReference type="GO" id="GO:0005975">
    <property type="term" value="P:carbohydrate metabolic process"/>
    <property type="evidence" value="ECO:0007669"/>
    <property type="project" value="InterPro"/>
</dbReference>
<evidence type="ECO:0000256" key="5">
    <source>
        <dbReference type="ARBA" id="ARBA00022801"/>
    </source>
</evidence>
<dbReference type="PANTHER" id="PTHR31375">
    <property type="match status" value="1"/>
</dbReference>
<dbReference type="GO" id="GO:0071555">
    <property type="term" value="P:cell wall organization"/>
    <property type="evidence" value="ECO:0007669"/>
    <property type="project" value="UniProtKB-KW"/>
</dbReference>
<name>A0AA88CXZ8_FICCA</name>
<evidence type="ECO:0000256" key="8">
    <source>
        <dbReference type="PROSITE-ProRule" id="PRU10052"/>
    </source>
</evidence>
<dbReference type="InterPro" id="IPR000743">
    <property type="entry name" value="Glyco_hydro_28"/>
</dbReference>
<evidence type="ECO:0000256" key="3">
    <source>
        <dbReference type="ARBA" id="ARBA00022512"/>
    </source>
</evidence>
<proteinExistence type="inferred from homology"/>
<organism evidence="11 12">
    <name type="scientific">Ficus carica</name>
    <name type="common">Common fig</name>
    <dbReference type="NCBI Taxonomy" id="3494"/>
    <lineage>
        <taxon>Eukaryota</taxon>
        <taxon>Viridiplantae</taxon>
        <taxon>Streptophyta</taxon>
        <taxon>Embryophyta</taxon>
        <taxon>Tracheophyta</taxon>
        <taxon>Spermatophyta</taxon>
        <taxon>Magnoliopsida</taxon>
        <taxon>eudicotyledons</taxon>
        <taxon>Gunneridae</taxon>
        <taxon>Pentapetalae</taxon>
        <taxon>rosids</taxon>
        <taxon>fabids</taxon>
        <taxon>Rosales</taxon>
        <taxon>Moraceae</taxon>
        <taxon>Ficeae</taxon>
        <taxon>Ficus</taxon>
    </lineage>
</organism>
<dbReference type="InterPro" id="IPR006626">
    <property type="entry name" value="PbH1"/>
</dbReference>
<keyword evidence="10" id="KW-1133">Transmembrane helix</keyword>
<protein>
    <recommendedName>
        <fullName evidence="13">Polygalacturonase</fullName>
    </recommendedName>
</protein>
<accession>A0AA88CXZ8</accession>
<dbReference type="GO" id="GO:0004650">
    <property type="term" value="F:polygalacturonase activity"/>
    <property type="evidence" value="ECO:0007669"/>
    <property type="project" value="InterPro"/>
</dbReference>
<dbReference type="EMBL" id="BTGU01000006">
    <property type="protein sequence ID" value="GMN36130.1"/>
    <property type="molecule type" value="Genomic_DNA"/>
</dbReference>
<dbReference type="Pfam" id="PF00295">
    <property type="entry name" value="Glyco_hydro_28"/>
    <property type="match status" value="1"/>
</dbReference>
<evidence type="ECO:0000313" key="12">
    <source>
        <dbReference type="Proteomes" id="UP001187192"/>
    </source>
</evidence>
<dbReference type="SMART" id="SM00710">
    <property type="entry name" value="PbH1"/>
    <property type="match status" value="5"/>
</dbReference>
<keyword evidence="10" id="KW-0472">Membrane</keyword>
<keyword evidence="4" id="KW-0964">Secreted</keyword>
<keyword evidence="12" id="KW-1185">Reference proteome</keyword>
<feature type="active site" evidence="8">
    <location>
        <position position="237"/>
    </location>
</feature>
<comment type="caution">
    <text evidence="11">The sequence shown here is derived from an EMBL/GenBank/DDBJ whole genome shotgun (WGS) entry which is preliminary data.</text>
</comment>
<evidence type="ECO:0000313" key="11">
    <source>
        <dbReference type="EMBL" id="GMN36130.1"/>
    </source>
</evidence>
<dbReference type="InterPro" id="IPR011050">
    <property type="entry name" value="Pectin_lyase_fold/virulence"/>
</dbReference>
<evidence type="ECO:0000256" key="9">
    <source>
        <dbReference type="RuleBase" id="RU361169"/>
    </source>
</evidence>
<dbReference type="Proteomes" id="UP001187192">
    <property type="component" value="Unassembled WGS sequence"/>
</dbReference>